<dbReference type="InterPro" id="IPR003760">
    <property type="entry name" value="PnrA-like"/>
</dbReference>
<comment type="similarity">
    <text evidence="2">Belongs to the BMP lipoprotein family.</text>
</comment>
<evidence type="ECO:0000259" key="8">
    <source>
        <dbReference type="Pfam" id="PF02608"/>
    </source>
</evidence>
<dbReference type="Pfam" id="PF02608">
    <property type="entry name" value="Bmp"/>
    <property type="match status" value="1"/>
</dbReference>
<comment type="subcellular location">
    <subcellularLocation>
        <location evidence="1">Cell membrane</location>
        <topology evidence="1">Lipid-anchor</topology>
    </subcellularLocation>
</comment>
<keyword evidence="4 7" id="KW-0732">Signal</keyword>
<accession>A0A919V2R6</accession>
<dbReference type="PANTHER" id="PTHR34296">
    <property type="entry name" value="TRANSCRIPTIONAL ACTIVATOR PROTEIN MED"/>
    <property type="match status" value="1"/>
</dbReference>
<keyword evidence="5" id="KW-0472">Membrane</keyword>
<dbReference type="InterPro" id="IPR050957">
    <property type="entry name" value="BMP_lipoprotein"/>
</dbReference>
<evidence type="ECO:0000256" key="4">
    <source>
        <dbReference type="ARBA" id="ARBA00022729"/>
    </source>
</evidence>
<evidence type="ECO:0000313" key="10">
    <source>
        <dbReference type="Proteomes" id="UP000655287"/>
    </source>
</evidence>
<evidence type="ECO:0000256" key="5">
    <source>
        <dbReference type="ARBA" id="ARBA00023136"/>
    </source>
</evidence>
<evidence type="ECO:0000256" key="2">
    <source>
        <dbReference type="ARBA" id="ARBA00008610"/>
    </source>
</evidence>
<sequence>MLRMHAGRLAATAAMGAMLMAAAACGNSDGGETSAAPGASGASSAAPEGAKVGLAYDIGGRGDQSFNDAAAAGMDKAKTELKLGEVKELEAGSGETGAQKEQRLRLLAQSGFNPVIAVGFAYSEAIKKIATEFPDTKFAIVDDAAQGPNISNLVFAENEGSFLVGAAAALKSEKGHIGFVGGVQVPLIKKFEAGYAAGAKAVKPDIKIDVKYLSQPPDFGGFNDPAKGKTAAEGMYDAGADIVYQAAGGSGGGVFEAAKAAKAKAIGVDSDQALTADESVRDVIMTSMLKKVDVAVFDFLKSFSENTVKAGPTVYDLKAGGVDYSTTGDQVGDIKSKLDEYKDKIISGEIKVPTE</sequence>
<comment type="caution">
    <text evidence="9">The sequence shown here is derived from an EMBL/GenBank/DDBJ whole genome shotgun (WGS) entry which is preliminary data.</text>
</comment>
<dbReference type="CDD" id="cd06354">
    <property type="entry name" value="PBP1_PrnA-like"/>
    <property type="match status" value="1"/>
</dbReference>
<feature type="signal peptide" evidence="7">
    <location>
        <begin position="1"/>
        <end position="23"/>
    </location>
</feature>
<protein>
    <submittedName>
        <fullName evidence="9">BMP family ABC transporter substrate-binding protein</fullName>
    </submittedName>
</protein>
<dbReference type="InterPro" id="IPR028082">
    <property type="entry name" value="Peripla_BP_I"/>
</dbReference>
<keyword evidence="6" id="KW-0449">Lipoprotein</keyword>
<dbReference type="GO" id="GO:0005886">
    <property type="term" value="C:plasma membrane"/>
    <property type="evidence" value="ECO:0007669"/>
    <property type="project" value="UniProtKB-SubCell"/>
</dbReference>
<dbReference type="Proteomes" id="UP000655287">
    <property type="component" value="Unassembled WGS sequence"/>
</dbReference>
<evidence type="ECO:0000256" key="6">
    <source>
        <dbReference type="ARBA" id="ARBA00023288"/>
    </source>
</evidence>
<organism evidence="9 10">
    <name type="scientific">Sphaerisporangium rufum</name>
    <dbReference type="NCBI Taxonomy" id="1381558"/>
    <lineage>
        <taxon>Bacteria</taxon>
        <taxon>Bacillati</taxon>
        <taxon>Actinomycetota</taxon>
        <taxon>Actinomycetes</taxon>
        <taxon>Streptosporangiales</taxon>
        <taxon>Streptosporangiaceae</taxon>
        <taxon>Sphaerisporangium</taxon>
    </lineage>
</organism>
<name>A0A919V2R6_9ACTN</name>
<evidence type="ECO:0000313" key="9">
    <source>
        <dbReference type="EMBL" id="GII75555.1"/>
    </source>
</evidence>
<dbReference type="PANTHER" id="PTHR34296:SF2">
    <property type="entry name" value="ABC TRANSPORTER GUANOSINE-BINDING PROTEIN NUPN"/>
    <property type="match status" value="1"/>
</dbReference>
<keyword evidence="10" id="KW-1185">Reference proteome</keyword>
<feature type="chain" id="PRO_5037504480" evidence="7">
    <location>
        <begin position="24"/>
        <end position="355"/>
    </location>
</feature>
<evidence type="ECO:0000256" key="1">
    <source>
        <dbReference type="ARBA" id="ARBA00004193"/>
    </source>
</evidence>
<feature type="domain" description="ABC transporter substrate-binding protein PnrA-like" evidence="8">
    <location>
        <begin position="57"/>
        <end position="354"/>
    </location>
</feature>
<dbReference type="EMBL" id="BOOU01000007">
    <property type="protein sequence ID" value="GII75555.1"/>
    <property type="molecule type" value="Genomic_DNA"/>
</dbReference>
<dbReference type="Gene3D" id="3.40.50.2300">
    <property type="match status" value="2"/>
</dbReference>
<evidence type="ECO:0000256" key="7">
    <source>
        <dbReference type="SAM" id="SignalP"/>
    </source>
</evidence>
<dbReference type="SUPFAM" id="SSF53822">
    <property type="entry name" value="Periplasmic binding protein-like I"/>
    <property type="match status" value="1"/>
</dbReference>
<dbReference type="AlphaFoldDB" id="A0A919V2R6"/>
<gene>
    <name evidence="9" type="primary">bmpA</name>
    <name evidence="9" type="ORF">Sru01_05370</name>
</gene>
<dbReference type="PROSITE" id="PS51257">
    <property type="entry name" value="PROKAR_LIPOPROTEIN"/>
    <property type="match status" value="1"/>
</dbReference>
<reference evidence="9" key="1">
    <citation type="submission" date="2021-01" db="EMBL/GenBank/DDBJ databases">
        <title>Whole genome shotgun sequence of Sphaerisporangium rufum NBRC 109079.</title>
        <authorList>
            <person name="Komaki H."/>
            <person name="Tamura T."/>
        </authorList>
    </citation>
    <scope>NUCLEOTIDE SEQUENCE</scope>
    <source>
        <strain evidence="9">NBRC 109079</strain>
    </source>
</reference>
<proteinExistence type="inferred from homology"/>
<keyword evidence="3" id="KW-1003">Cell membrane</keyword>
<evidence type="ECO:0000256" key="3">
    <source>
        <dbReference type="ARBA" id="ARBA00022475"/>
    </source>
</evidence>